<dbReference type="Gene3D" id="3.40.630.30">
    <property type="match status" value="1"/>
</dbReference>
<dbReference type="Proteomes" id="UP001597156">
    <property type="component" value="Unassembled WGS sequence"/>
</dbReference>
<accession>A0ABW3PLL4</accession>
<reference evidence="5" key="1">
    <citation type="journal article" date="2019" name="Int. J. Syst. Evol. Microbiol.">
        <title>The Global Catalogue of Microorganisms (GCM) 10K type strain sequencing project: providing services to taxonomists for standard genome sequencing and annotation.</title>
        <authorList>
            <consortium name="The Broad Institute Genomics Platform"/>
            <consortium name="The Broad Institute Genome Sequencing Center for Infectious Disease"/>
            <person name="Wu L."/>
            <person name="Ma J."/>
        </authorList>
    </citation>
    <scope>NUCLEOTIDE SEQUENCE [LARGE SCALE GENOMIC DNA]</scope>
    <source>
        <strain evidence="5">CCUG 71848</strain>
    </source>
</reference>
<evidence type="ECO:0000256" key="1">
    <source>
        <dbReference type="ARBA" id="ARBA00022679"/>
    </source>
</evidence>
<evidence type="ECO:0000259" key="3">
    <source>
        <dbReference type="PROSITE" id="PS51186"/>
    </source>
</evidence>
<sequence>MQLVVESSKPIRAAAAYIRMTVFVIERGIALRDEFDDLDDDREVYAVLFDGITPVATCRYQQFDDQTLKIGRVATLPAYRGRGYGKQVLMAMENYGRRQGLTKSLIHSEVTAKGFYEKLGYSVTSSPFLEDGVPCVIVEKSFVEK</sequence>
<organism evidence="4 5">
    <name type="scientific">Lentilactobacillus raoultii</name>
    <dbReference type="NCBI Taxonomy" id="1987503"/>
    <lineage>
        <taxon>Bacteria</taxon>
        <taxon>Bacillati</taxon>
        <taxon>Bacillota</taxon>
        <taxon>Bacilli</taxon>
        <taxon>Lactobacillales</taxon>
        <taxon>Lactobacillaceae</taxon>
        <taxon>Lentilactobacillus</taxon>
    </lineage>
</organism>
<dbReference type="InterPro" id="IPR016181">
    <property type="entry name" value="Acyl_CoA_acyltransferase"/>
</dbReference>
<dbReference type="PROSITE" id="PS51186">
    <property type="entry name" value="GNAT"/>
    <property type="match status" value="1"/>
</dbReference>
<evidence type="ECO:0000313" key="4">
    <source>
        <dbReference type="EMBL" id="MFD1126217.1"/>
    </source>
</evidence>
<comment type="caution">
    <text evidence="4">The sequence shown here is derived from an EMBL/GenBank/DDBJ whole genome shotgun (WGS) entry which is preliminary data.</text>
</comment>
<dbReference type="EMBL" id="JBHTLH010000043">
    <property type="protein sequence ID" value="MFD1126217.1"/>
    <property type="molecule type" value="Genomic_DNA"/>
</dbReference>
<dbReference type="InterPro" id="IPR050680">
    <property type="entry name" value="YpeA/RimI_acetyltransf"/>
</dbReference>
<dbReference type="InterPro" id="IPR000182">
    <property type="entry name" value="GNAT_dom"/>
</dbReference>
<protein>
    <submittedName>
        <fullName evidence="4">GNAT family N-acetyltransferase</fullName>
    </submittedName>
</protein>
<dbReference type="Pfam" id="PF00583">
    <property type="entry name" value="Acetyltransf_1"/>
    <property type="match status" value="1"/>
</dbReference>
<keyword evidence="2" id="KW-0012">Acyltransferase</keyword>
<dbReference type="PANTHER" id="PTHR43420">
    <property type="entry name" value="ACETYLTRANSFERASE"/>
    <property type="match status" value="1"/>
</dbReference>
<name>A0ABW3PLL4_9LACO</name>
<evidence type="ECO:0000313" key="5">
    <source>
        <dbReference type="Proteomes" id="UP001597156"/>
    </source>
</evidence>
<dbReference type="RefSeq" id="WP_121977206.1">
    <property type="nucleotide sequence ID" value="NZ_JBHTLH010000043.1"/>
</dbReference>
<feature type="domain" description="N-acetyltransferase" evidence="3">
    <location>
        <begin position="3"/>
        <end position="144"/>
    </location>
</feature>
<keyword evidence="5" id="KW-1185">Reference proteome</keyword>
<gene>
    <name evidence="4" type="ORF">ACFQ22_12790</name>
</gene>
<dbReference type="CDD" id="cd04301">
    <property type="entry name" value="NAT_SF"/>
    <property type="match status" value="1"/>
</dbReference>
<dbReference type="SUPFAM" id="SSF55729">
    <property type="entry name" value="Acyl-CoA N-acyltransferases (Nat)"/>
    <property type="match status" value="1"/>
</dbReference>
<proteinExistence type="predicted"/>
<keyword evidence="1" id="KW-0808">Transferase</keyword>
<evidence type="ECO:0000256" key="2">
    <source>
        <dbReference type="ARBA" id="ARBA00023315"/>
    </source>
</evidence>